<gene>
    <name evidence="1" type="ORF">AU210_016129</name>
</gene>
<evidence type="ECO:0000313" key="1">
    <source>
        <dbReference type="EMBL" id="PCD22340.1"/>
    </source>
</evidence>
<protein>
    <submittedName>
        <fullName evidence="1">Uncharacterized protein</fullName>
    </submittedName>
</protein>
<dbReference type="AlphaFoldDB" id="A0A2H3FWN5"/>
<accession>A0A2H3FWN5</accession>
<proteinExistence type="predicted"/>
<dbReference type="Proteomes" id="UP000219602">
    <property type="component" value="Chromosome RC"/>
</dbReference>
<sequence>MASNALCTLCRDLNVDSLSSPGGYEHWETFEQLLDSNKTCPICKIISDALKEDANDDSEPRSLLCQLRVLGEGTYAYAGLEVTRWRRQGLVRVYTTGDKQDPAVNAGVISCASRDRVGRMVNVFVKFEH</sequence>
<comment type="caution">
    <text evidence="1">The sequence shown here is derived from an EMBL/GenBank/DDBJ whole genome shotgun (WGS) entry which is preliminary data.</text>
</comment>
<reference evidence="1 2" key="2">
    <citation type="journal article" date="2017" name="Sci. Rep.">
        <title>A mobile pathogenicity chromosome in Fusarium oxysporum for infection of multiple cucurbit species.</title>
        <authorList>
            <person name="van Dam P."/>
            <person name="Fokkens L."/>
            <person name="Ayukawa Y."/>
            <person name="van der Gragt M."/>
            <person name="Ter Horst A."/>
            <person name="Brankovics B."/>
            <person name="Houterman P.M."/>
            <person name="Arie T."/>
            <person name="Rep M."/>
        </authorList>
    </citation>
    <scope>NUCLEOTIDE SEQUENCE [LARGE SCALE GENOMIC DNA]</scope>
    <source>
        <strain evidence="1 2">Forc016</strain>
    </source>
</reference>
<organism evidence="1 2">
    <name type="scientific">Fusarium oxysporum f. sp. radicis-cucumerinum</name>
    <dbReference type="NCBI Taxonomy" id="327505"/>
    <lineage>
        <taxon>Eukaryota</taxon>
        <taxon>Fungi</taxon>
        <taxon>Dikarya</taxon>
        <taxon>Ascomycota</taxon>
        <taxon>Pezizomycotina</taxon>
        <taxon>Sordariomycetes</taxon>
        <taxon>Hypocreomycetidae</taxon>
        <taxon>Hypocreales</taxon>
        <taxon>Nectriaceae</taxon>
        <taxon>Fusarium</taxon>
        <taxon>Fusarium oxysporum species complex</taxon>
    </lineage>
</organism>
<reference evidence="1 2" key="1">
    <citation type="journal article" date="2016" name="Environ. Microbiol.">
        <title>Effector profiles distinguish formae speciales of Fusarium oxysporum.</title>
        <authorList>
            <person name="van Dam P."/>
            <person name="Fokkens L."/>
            <person name="Schmidt S.M."/>
            <person name="Linmans J.H."/>
            <person name="Kistler H.C."/>
            <person name="Ma L.J."/>
            <person name="Rep M."/>
        </authorList>
    </citation>
    <scope>NUCLEOTIDE SEQUENCE [LARGE SCALE GENOMIC DNA]</scope>
    <source>
        <strain evidence="1 2">Forc016</strain>
    </source>
</reference>
<evidence type="ECO:0000313" key="2">
    <source>
        <dbReference type="Proteomes" id="UP000219602"/>
    </source>
</evidence>
<dbReference type="EMBL" id="MABQ02000012">
    <property type="protein sequence ID" value="PCD22340.1"/>
    <property type="molecule type" value="Genomic_DNA"/>
</dbReference>
<name>A0A2H3FWN5_FUSOX</name>